<evidence type="ECO:0000256" key="8">
    <source>
        <dbReference type="ARBA" id="ARBA00022737"/>
    </source>
</evidence>
<comment type="similarity">
    <text evidence="3">Belongs to the multicopper oxidase family.</text>
</comment>
<keyword evidence="13" id="KW-0812">Transmembrane</keyword>
<dbReference type="PANTHER" id="PTHR11709">
    <property type="entry name" value="MULTI-COPPER OXIDASE"/>
    <property type="match status" value="1"/>
</dbReference>
<accession>A0A1I1Z968</accession>
<sequence>MSPSAGQARGFWPLRDLPVVFWLLATAVVALVHPALPAPRWLLIHLLLLGAVSHAILVWSRHFADALLRTDSRPGDRRAQSRRLLLLNGGALLVMAGVSLAVWPLTVAGAAAVVTAVGWHGLALAAQLRRSLGGRFRTTVRYYLTAAALLPVGAVLGTLLARGLPGPWHDRLTLAHAVVNVLGWMGLTVAGTLVTLWPTMLRTRIAEDAERSARRALPVLGAALALTVGGAVAGPQWVAGLGLAGYLGGLALLARALVATARARPPSSYPAWSVAAGLLWLAGCLLAAALAVGTAPTWAEAGERFRWLTPFLAAGFGAQVLLGALSYLVPVALGGGAGPVRAANEVLDRGGALRIAVVNAGLLLCALPVPSVVRVLCSMLVLAGLATFVPLLFLAIRTVRRTKREAEGGAVPARGTGRPAGQVTGLAATGVAAVLIAVAAGVAVDPAALADVRAMSAPSADVAATGRTTTVQVAAAGMRFAPDTVEVPVGDRLVIELVNSDPDTVHDLVLSSGPATERLSPGGSTTLDAGVIGGDVDGWCSVVGHRQMGMTLQVRAVGAATPEAAPHHGENAAGDAADDLDFATAPAGSFTPHDPVLPPLTDERVRRFTLPVAEVEREVAPGVTQRLWTFAGTAPGPVLHGRVGDVFEITLVNDGTIGHSIDFHAGALAPDGPMRTIPPGESLVYRFTAIRAGVWMYHCSTMPMSAHIANGMFGAVVIEPPDLPAVDRSYLLLQSELYLGPQGGTVDTAKLAGERPDAVVFNGYANQYDARPLAARVGERVRIWVLDAGPNRATSFHVVGGQFDTVYAEGGYLLRPGDGGSQALALAPAQGGFVELAFPEAGDYPFVSHVMVDAERGAHGLVRVSP</sequence>
<evidence type="ECO:0000256" key="2">
    <source>
        <dbReference type="ARBA" id="ARBA00001973"/>
    </source>
</evidence>
<dbReference type="GO" id="GO:0005507">
    <property type="term" value="F:copper ion binding"/>
    <property type="evidence" value="ECO:0007669"/>
    <property type="project" value="InterPro"/>
</dbReference>
<keyword evidence="16" id="KW-1185">Reference proteome</keyword>
<feature type="transmembrane region" description="Helical" evidence="13">
    <location>
        <begin position="307"/>
        <end position="330"/>
    </location>
</feature>
<feature type="binding site" description="type 1 copper site" evidence="12">
    <location>
        <position position="849"/>
    </location>
    <ligand>
        <name>Cu cation</name>
        <dbReference type="ChEBI" id="CHEBI:23378"/>
        <label>1</label>
    </ligand>
</feature>
<dbReference type="CDD" id="cd11020">
    <property type="entry name" value="CuRO_1_CuNIR"/>
    <property type="match status" value="1"/>
</dbReference>
<dbReference type="PRINTS" id="PR00695">
    <property type="entry name" value="CUNO2RDTASE"/>
</dbReference>
<dbReference type="OrthoDB" id="345021at2"/>
<evidence type="ECO:0000256" key="7">
    <source>
        <dbReference type="ARBA" id="ARBA00022723"/>
    </source>
</evidence>
<keyword evidence="9" id="KW-0560">Oxidoreductase</keyword>
<dbReference type="AlphaFoldDB" id="A0A1I1Z968"/>
<organism evidence="15 16">
    <name type="scientific">Blastococcus tunisiensis</name>
    <dbReference type="NCBI Taxonomy" id="1798228"/>
    <lineage>
        <taxon>Bacteria</taxon>
        <taxon>Bacillati</taxon>
        <taxon>Actinomycetota</taxon>
        <taxon>Actinomycetes</taxon>
        <taxon>Geodermatophilales</taxon>
        <taxon>Geodermatophilaceae</taxon>
        <taxon>Blastococcus</taxon>
    </lineage>
</organism>
<feature type="binding site" description="type 1 copper site" evidence="12">
    <location>
        <position position="707"/>
    </location>
    <ligand>
        <name>Cu cation</name>
        <dbReference type="ChEBI" id="CHEBI:23378"/>
        <label>1</label>
    </ligand>
</feature>
<dbReference type="SUPFAM" id="SSF49503">
    <property type="entry name" value="Cupredoxins"/>
    <property type="match status" value="3"/>
</dbReference>
<evidence type="ECO:0000256" key="10">
    <source>
        <dbReference type="ARBA" id="ARBA00023008"/>
    </source>
</evidence>
<feature type="transmembrane region" description="Helical" evidence="13">
    <location>
        <begin position="375"/>
        <end position="396"/>
    </location>
</feature>
<feature type="transmembrane region" description="Helical" evidence="13">
    <location>
        <begin position="19"/>
        <end position="36"/>
    </location>
</feature>
<dbReference type="Gene3D" id="2.60.40.420">
    <property type="entry name" value="Cupredoxins - blue copper proteins"/>
    <property type="match status" value="3"/>
</dbReference>
<gene>
    <name evidence="15" type="ORF">SAMN05216574_10315</name>
</gene>
<evidence type="ECO:0000256" key="5">
    <source>
        <dbReference type="ARBA" id="ARBA00011882"/>
    </source>
</evidence>
<evidence type="ECO:0000256" key="3">
    <source>
        <dbReference type="ARBA" id="ARBA00010609"/>
    </source>
</evidence>
<evidence type="ECO:0000256" key="13">
    <source>
        <dbReference type="SAM" id="Phobius"/>
    </source>
</evidence>
<dbReference type="InterPro" id="IPR008972">
    <property type="entry name" value="Cupredoxin"/>
</dbReference>
<evidence type="ECO:0000256" key="1">
    <source>
        <dbReference type="ARBA" id="ARBA00001960"/>
    </source>
</evidence>
<comment type="cofactor">
    <cofactor evidence="1 12">
        <name>Cu(+)</name>
        <dbReference type="ChEBI" id="CHEBI:49552"/>
    </cofactor>
</comment>
<reference evidence="16" key="1">
    <citation type="submission" date="2016-10" db="EMBL/GenBank/DDBJ databases">
        <authorList>
            <person name="Varghese N."/>
            <person name="Submissions S."/>
        </authorList>
    </citation>
    <scope>NUCLEOTIDE SEQUENCE [LARGE SCALE GENOMIC DNA]</scope>
    <source>
        <strain evidence="16">DSM 46838</strain>
    </source>
</reference>
<evidence type="ECO:0000256" key="11">
    <source>
        <dbReference type="ARBA" id="ARBA00049340"/>
    </source>
</evidence>
<keyword evidence="13" id="KW-0472">Membrane</keyword>
<dbReference type="Pfam" id="PF07732">
    <property type="entry name" value="Cu-oxidase_3"/>
    <property type="match status" value="1"/>
</dbReference>
<dbReference type="InterPro" id="IPR011707">
    <property type="entry name" value="Cu-oxidase-like_N"/>
</dbReference>
<dbReference type="InterPro" id="IPR001287">
    <property type="entry name" value="NO2-reductase_Cu"/>
</dbReference>
<feature type="transmembrane region" description="Helical" evidence="13">
    <location>
        <begin position="84"/>
        <end position="103"/>
    </location>
</feature>
<dbReference type="Proteomes" id="UP000198589">
    <property type="component" value="Unassembled WGS sequence"/>
</dbReference>
<keyword evidence="8" id="KW-0677">Repeat</keyword>
<feature type="transmembrane region" description="Helical" evidence="13">
    <location>
        <begin position="270"/>
        <end position="295"/>
    </location>
</feature>
<comment type="catalytic activity">
    <reaction evidence="11">
        <text>nitric oxide + Fe(III)-[cytochrome c] + H2O = Fe(II)-[cytochrome c] + nitrite + 2 H(+)</text>
        <dbReference type="Rhea" id="RHEA:15233"/>
        <dbReference type="Rhea" id="RHEA-COMP:10350"/>
        <dbReference type="Rhea" id="RHEA-COMP:14399"/>
        <dbReference type="ChEBI" id="CHEBI:15377"/>
        <dbReference type="ChEBI" id="CHEBI:15378"/>
        <dbReference type="ChEBI" id="CHEBI:16301"/>
        <dbReference type="ChEBI" id="CHEBI:16480"/>
        <dbReference type="ChEBI" id="CHEBI:29033"/>
        <dbReference type="ChEBI" id="CHEBI:29034"/>
        <dbReference type="EC" id="1.7.2.1"/>
    </reaction>
</comment>
<feature type="transmembrane region" description="Helical" evidence="13">
    <location>
        <begin position="239"/>
        <end position="258"/>
    </location>
</feature>
<evidence type="ECO:0000256" key="6">
    <source>
        <dbReference type="ARBA" id="ARBA00017290"/>
    </source>
</evidence>
<dbReference type="CDD" id="cd04208">
    <property type="entry name" value="CuRO_2_CuNIR"/>
    <property type="match status" value="1"/>
</dbReference>
<evidence type="ECO:0000256" key="9">
    <source>
        <dbReference type="ARBA" id="ARBA00023002"/>
    </source>
</evidence>
<feature type="domain" description="Plastocyanin-like" evidence="14">
    <location>
        <begin position="614"/>
        <end position="721"/>
    </location>
</feature>
<proteinExistence type="inferred from homology"/>
<feature type="transmembrane region" description="Helical" evidence="13">
    <location>
        <begin position="351"/>
        <end position="369"/>
    </location>
</feature>
<protein>
    <recommendedName>
        <fullName evidence="6">Copper-containing nitrite reductase</fullName>
        <ecNumber evidence="5">1.7.2.1</ecNumber>
    </recommendedName>
</protein>
<feature type="transmembrane region" description="Helical" evidence="13">
    <location>
        <begin position="173"/>
        <end position="196"/>
    </location>
</feature>
<feature type="transmembrane region" description="Helical" evidence="13">
    <location>
        <begin position="423"/>
        <end position="444"/>
    </location>
</feature>
<evidence type="ECO:0000256" key="4">
    <source>
        <dbReference type="ARBA" id="ARBA00011233"/>
    </source>
</evidence>
<feature type="transmembrane region" description="Helical" evidence="13">
    <location>
        <begin position="140"/>
        <end position="161"/>
    </location>
</feature>
<feature type="transmembrane region" description="Helical" evidence="13">
    <location>
        <begin position="109"/>
        <end position="128"/>
    </location>
</feature>
<feature type="binding site" description="type 1 copper site" evidence="12">
    <location>
        <position position="698"/>
    </location>
    <ligand>
        <name>Cu cation</name>
        <dbReference type="ChEBI" id="CHEBI:23378"/>
        <label>1</label>
    </ligand>
</feature>
<dbReference type="EMBL" id="FOND01000003">
    <property type="protein sequence ID" value="SFE28301.1"/>
    <property type="molecule type" value="Genomic_DNA"/>
</dbReference>
<feature type="transmembrane region" description="Helical" evidence="13">
    <location>
        <begin position="42"/>
        <end position="63"/>
    </location>
</feature>
<keyword evidence="7 12" id="KW-0479">Metal-binding</keyword>
<comment type="cofactor">
    <cofactor evidence="2 12">
        <name>Cu(2+)</name>
        <dbReference type="ChEBI" id="CHEBI:29036"/>
    </cofactor>
</comment>
<dbReference type="PANTHER" id="PTHR11709:SF394">
    <property type="entry name" value="FI03373P-RELATED"/>
    <property type="match status" value="1"/>
</dbReference>
<dbReference type="STRING" id="1798228.SAMN05216574_10315"/>
<dbReference type="GO" id="GO:0050421">
    <property type="term" value="F:nitrite reductase (NO-forming) activity"/>
    <property type="evidence" value="ECO:0007669"/>
    <property type="project" value="UniProtKB-EC"/>
</dbReference>
<comment type="subunit">
    <text evidence="4">Homotrimer.</text>
</comment>
<evidence type="ECO:0000256" key="12">
    <source>
        <dbReference type="PIRSR" id="PIRSR601287-1"/>
    </source>
</evidence>
<name>A0A1I1Z968_9ACTN</name>
<feature type="transmembrane region" description="Helical" evidence="13">
    <location>
        <begin position="216"/>
        <end position="233"/>
    </location>
</feature>
<evidence type="ECO:0000259" key="14">
    <source>
        <dbReference type="Pfam" id="PF07732"/>
    </source>
</evidence>
<dbReference type="RefSeq" id="WP_092195600.1">
    <property type="nucleotide sequence ID" value="NZ_FOND01000003.1"/>
</dbReference>
<feature type="binding site" description="type 1 copper site" evidence="12">
    <location>
        <position position="659"/>
    </location>
    <ligand>
        <name>Cu cation</name>
        <dbReference type="ChEBI" id="CHEBI:23378"/>
        <label>1</label>
    </ligand>
</feature>
<dbReference type="InterPro" id="IPR045087">
    <property type="entry name" value="Cu-oxidase_fam"/>
</dbReference>
<dbReference type="EC" id="1.7.2.1" evidence="5"/>
<keyword evidence="13" id="KW-1133">Transmembrane helix</keyword>
<feature type="binding site" description="type 1 copper site" evidence="12">
    <location>
        <position position="699"/>
    </location>
    <ligand>
        <name>Cu cation</name>
        <dbReference type="ChEBI" id="CHEBI:23378"/>
        <label>1</label>
    </ligand>
</feature>
<feature type="binding site" description="type 1 copper site" evidence="12">
    <location>
        <position position="712"/>
    </location>
    <ligand>
        <name>Cu cation</name>
        <dbReference type="ChEBI" id="CHEBI:23378"/>
        <label>1</label>
    </ligand>
</feature>
<keyword evidence="10 12" id="KW-0186">Copper</keyword>
<evidence type="ECO:0000313" key="15">
    <source>
        <dbReference type="EMBL" id="SFE28301.1"/>
    </source>
</evidence>
<feature type="binding site" description="type 1 copper site" evidence="12">
    <location>
        <position position="664"/>
    </location>
    <ligand>
        <name>Cu cation</name>
        <dbReference type="ChEBI" id="CHEBI:23378"/>
        <label>1</label>
    </ligand>
</feature>
<evidence type="ECO:0000313" key="16">
    <source>
        <dbReference type="Proteomes" id="UP000198589"/>
    </source>
</evidence>